<reference evidence="1" key="1">
    <citation type="submission" date="2021-01" db="EMBL/GenBank/DDBJ databases">
        <title>Whole genome shotgun sequence of Virgisporangium aurantiacum NBRC 16421.</title>
        <authorList>
            <person name="Komaki H."/>
            <person name="Tamura T."/>
        </authorList>
    </citation>
    <scope>NUCLEOTIDE SEQUENCE</scope>
    <source>
        <strain evidence="1">NBRC 16421</strain>
    </source>
</reference>
<gene>
    <name evidence="1" type="ORF">Vau01_006070</name>
</gene>
<dbReference type="RefSeq" id="WP_203986851.1">
    <property type="nucleotide sequence ID" value="NZ_BOPG01000004.1"/>
</dbReference>
<evidence type="ECO:0000313" key="2">
    <source>
        <dbReference type="Proteomes" id="UP000612585"/>
    </source>
</evidence>
<protein>
    <submittedName>
        <fullName evidence="1">Uncharacterized protein</fullName>
    </submittedName>
</protein>
<dbReference type="EMBL" id="BOPG01000004">
    <property type="protein sequence ID" value="GIJ53091.1"/>
    <property type="molecule type" value="Genomic_DNA"/>
</dbReference>
<comment type="caution">
    <text evidence="1">The sequence shown here is derived from an EMBL/GenBank/DDBJ whole genome shotgun (WGS) entry which is preliminary data.</text>
</comment>
<keyword evidence="2" id="KW-1185">Reference proteome</keyword>
<organism evidence="1 2">
    <name type="scientific">Virgisporangium aurantiacum</name>
    <dbReference type="NCBI Taxonomy" id="175570"/>
    <lineage>
        <taxon>Bacteria</taxon>
        <taxon>Bacillati</taxon>
        <taxon>Actinomycetota</taxon>
        <taxon>Actinomycetes</taxon>
        <taxon>Micromonosporales</taxon>
        <taxon>Micromonosporaceae</taxon>
        <taxon>Virgisporangium</taxon>
    </lineage>
</organism>
<name>A0A8J3Z0P4_9ACTN</name>
<dbReference type="AlphaFoldDB" id="A0A8J3Z0P4"/>
<evidence type="ECO:0000313" key="1">
    <source>
        <dbReference type="EMBL" id="GIJ53091.1"/>
    </source>
</evidence>
<dbReference type="Proteomes" id="UP000612585">
    <property type="component" value="Unassembled WGS sequence"/>
</dbReference>
<accession>A0A8J3Z0P4</accession>
<proteinExistence type="predicted"/>
<sequence>MAVVTADDLRVLAQSDDPEAVLAVVNNELRVVPGFEVTAGQVILTKVQLVEELGEDITDVDAEVLAAGLTAKLPTD</sequence>